<comment type="caution">
    <text evidence="1">The sequence shown here is derived from an EMBL/GenBank/DDBJ whole genome shotgun (WGS) entry which is preliminary data.</text>
</comment>
<dbReference type="RefSeq" id="WP_263748031.1">
    <property type="nucleotide sequence ID" value="NZ_JAOWRF010000327.1"/>
</dbReference>
<evidence type="ECO:0000313" key="2">
    <source>
        <dbReference type="Proteomes" id="UP001526143"/>
    </source>
</evidence>
<name>A0ABT3B4S3_9CYAN</name>
<gene>
    <name evidence="1" type="ORF">OGM63_23185</name>
</gene>
<evidence type="ECO:0000313" key="1">
    <source>
        <dbReference type="EMBL" id="MCV3216380.1"/>
    </source>
</evidence>
<dbReference type="Proteomes" id="UP001526143">
    <property type="component" value="Unassembled WGS sequence"/>
</dbReference>
<evidence type="ECO:0008006" key="3">
    <source>
        <dbReference type="Google" id="ProtNLM"/>
    </source>
</evidence>
<keyword evidence="2" id="KW-1185">Reference proteome</keyword>
<reference evidence="1 2" key="1">
    <citation type="submission" date="2022-10" db="EMBL/GenBank/DDBJ databases">
        <title>Identification of biosynthetic pathway for the production of the potent trypsin inhibitor radiosumin.</title>
        <authorList>
            <person name="Fewer D.P."/>
            <person name="Delbaje E."/>
            <person name="Ouyang X."/>
            <person name="Agostino P.D."/>
            <person name="Wahlsten M."/>
            <person name="Jokela J."/>
            <person name="Permi P."/>
            <person name="Haapaniemi E."/>
            <person name="Koistinen H."/>
        </authorList>
    </citation>
    <scope>NUCLEOTIDE SEQUENCE [LARGE SCALE GENOMIC DNA]</scope>
    <source>
        <strain evidence="1 2">NIES-515</strain>
    </source>
</reference>
<proteinExistence type="predicted"/>
<organism evidence="1 2">
    <name type="scientific">Plectonema radiosum NIES-515</name>
    <dbReference type="NCBI Taxonomy" id="2986073"/>
    <lineage>
        <taxon>Bacteria</taxon>
        <taxon>Bacillati</taxon>
        <taxon>Cyanobacteriota</taxon>
        <taxon>Cyanophyceae</taxon>
        <taxon>Oscillatoriophycideae</taxon>
        <taxon>Oscillatoriales</taxon>
        <taxon>Microcoleaceae</taxon>
        <taxon>Plectonema</taxon>
    </lineage>
</organism>
<sequence length="130" mass="14849">MNPEKKKRRINELIEEIKTNRSNEGSSRLAIDELTEIGEPNQEAVDAVLDSLRWWFNWGDYDNTYLAILHCLGVIGLGNQNAVDALERSMHGNTWPKAAMENLRKLAQNGDIMAQSVLNKDETRNRLNKL</sequence>
<dbReference type="EMBL" id="JAOWRF010000327">
    <property type="protein sequence ID" value="MCV3216380.1"/>
    <property type="molecule type" value="Genomic_DNA"/>
</dbReference>
<protein>
    <recommendedName>
        <fullName evidence="3">HEAT repeat domain-containing protein</fullName>
    </recommendedName>
</protein>
<accession>A0ABT3B4S3</accession>